<gene>
    <name evidence="2" type="ORF">BSTOLATCC_MIC18631</name>
</gene>
<proteinExistence type="predicted"/>
<protein>
    <submittedName>
        <fullName evidence="2">Uncharacterized protein</fullName>
    </submittedName>
</protein>
<keyword evidence="3" id="KW-1185">Reference proteome</keyword>
<dbReference type="GO" id="GO:0036158">
    <property type="term" value="P:outer dynein arm assembly"/>
    <property type="evidence" value="ECO:0007669"/>
    <property type="project" value="InterPro"/>
</dbReference>
<name>A0AAU9IW88_9CILI</name>
<dbReference type="AlphaFoldDB" id="A0AAU9IW88"/>
<dbReference type="InterPro" id="IPR033192">
    <property type="entry name" value="ODAD3"/>
</dbReference>
<sequence length="507" mass="59533">MDNSGIFDLTAPATARWKKEAISANNTSFNLANHRRIRQMVSTQDASRFLNSTITQGDETQKVSKIEELKEVSTQLGILRKRHDKNRANNEIYDNTLEKLKKELEQIQKMETRTGLKLDTMKEEAKEMEEQLYDIKKKQEDAEMTRKAYEHIIERMKMTKINLEKRNLGLNKSIRRGQQTLNEELDKQRRTREAKIQTKEALKNLEIYTNREKTEIQERLEIIEKDVKQKQETSRKRDERFHRQLEIAEAAANEDRNMRALQMREGLLCHRVWFIYLQKKLKCEMDRSSSIEEAFQQVRSVTGLNDAQEMVERYLTREQTYGDLMETINESKQKILDYIEKNNEMLEKINSLEMTKLEGNNPAKKLSEEAAKQFTDIEIEKDKLRRIRSVYENIKIWSGKNLKKLGKEPLSFDSKLIDCVFLMKNTVSQTLKMIKENNQTITNSKVVYSRQLSDLLPEKNAARIRLFSGDYNNTDGDEVRLMQSLAQYNETPDIIGRSQKSALANKP</sequence>
<dbReference type="GO" id="GO:0036064">
    <property type="term" value="C:ciliary basal body"/>
    <property type="evidence" value="ECO:0007669"/>
    <property type="project" value="TreeGrafter"/>
</dbReference>
<evidence type="ECO:0000313" key="3">
    <source>
        <dbReference type="Proteomes" id="UP001162131"/>
    </source>
</evidence>
<comment type="caution">
    <text evidence="2">The sequence shown here is derived from an EMBL/GenBank/DDBJ whole genome shotgun (WGS) entry which is preliminary data.</text>
</comment>
<organism evidence="2 3">
    <name type="scientific">Blepharisma stoltei</name>
    <dbReference type="NCBI Taxonomy" id="1481888"/>
    <lineage>
        <taxon>Eukaryota</taxon>
        <taxon>Sar</taxon>
        <taxon>Alveolata</taxon>
        <taxon>Ciliophora</taxon>
        <taxon>Postciliodesmatophora</taxon>
        <taxon>Heterotrichea</taxon>
        <taxon>Heterotrichida</taxon>
        <taxon>Blepharismidae</taxon>
        <taxon>Blepharisma</taxon>
    </lineage>
</organism>
<keyword evidence="1" id="KW-0175">Coiled coil</keyword>
<dbReference type="PANTHER" id="PTHR46518:SF1">
    <property type="entry name" value="OUTER DYNEIN ARM-DOCKING COMPLEX SUBUNIT 3"/>
    <property type="match status" value="1"/>
</dbReference>
<feature type="coiled-coil region" evidence="1">
    <location>
        <begin position="83"/>
        <end position="145"/>
    </location>
</feature>
<dbReference type="GO" id="GO:0003341">
    <property type="term" value="P:cilium movement"/>
    <property type="evidence" value="ECO:0007669"/>
    <property type="project" value="InterPro"/>
</dbReference>
<dbReference type="GO" id="GO:0035253">
    <property type="term" value="C:ciliary rootlet"/>
    <property type="evidence" value="ECO:0007669"/>
    <property type="project" value="TreeGrafter"/>
</dbReference>
<dbReference type="GO" id="GO:0097542">
    <property type="term" value="C:ciliary tip"/>
    <property type="evidence" value="ECO:0007669"/>
    <property type="project" value="TreeGrafter"/>
</dbReference>
<evidence type="ECO:0000256" key="1">
    <source>
        <dbReference type="SAM" id="Coils"/>
    </source>
</evidence>
<accession>A0AAU9IW88</accession>
<evidence type="ECO:0000313" key="2">
    <source>
        <dbReference type="EMBL" id="CAG9317379.1"/>
    </source>
</evidence>
<dbReference type="Proteomes" id="UP001162131">
    <property type="component" value="Unassembled WGS sequence"/>
</dbReference>
<reference evidence="2" key="1">
    <citation type="submission" date="2021-09" db="EMBL/GenBank/DDBJ databases">
        <authorList>
            <consortium name="AG Swart"/>
            <person name="Singh M."/>
            <person name="Singh A."/>
            <person name="Seah K."/>
            <person name="Emmerich C."/>
        </authorList>
    </citation>
    <scope>NUCLEOTIDE SEQUENCE</scope>
    <source>
        <strain evidence="2">ATCC30299</strain>
    </source>
</reference>
<dbReference type="PANTHER" id="PTHR46518">
    <property type="entry name" value="COILED-COIL DOMAIN-CONTAINING PROTEIN 151"/>
    <property type="match status" value="1"/>
</dbReference>
<dbReference type="EMBL" id="CAJZBQ010000018">
    <property type="protein sequence ID" value="CAG9317379.1"/>
    <property type="molecule type" value="Genomic_DNA"/>
</dbReference>